<feature type="transmembrane region" description="Helical" evidence="8">
    <location>
        <begin position="252"/>
        <end position="272"/>
    </location>
</feature>
<dbReference type="eggNOG" id="COG0679">
    <property type="taxonomic scope" value="Bacteria"/>
</dbReference>
<accession>B9KBM6</accession>
<dbReference type="GO" id="GO:0055085">
    <property type="term" value="P:transmembrane transport"/>
    <property type="evidence" value="ECO:0007669"/>
    <property type="project" value="InterPro"/>
</dbReference>
<feature type="transmembrane region" description="Helical" evidence="8">
    <location>
        <begin position="12"/>
        <end position="34"/>
    </location>
</feature>
<feature type="transmembrane region" description="Helical" evidence="8">
    <location>
        <begin position="159"/>
        <end position="178"/>
    </location>
</feature>
<comment type="similarity">
    <text evidence="2">Belongs to the auxin efflux carrier (TC 2.A.69) family.</text>
</comment>
<dbReference type="Gene3D" id="1.20.1530.20">
    <property type="match status" value="1"/>
</dbReference>
<dbReference type="STRING" id="309803.CTN_0246"/>
<dbReference type="PANTHER" id="PTHR36838:SF3">
    <property type="entry name" value="TRANSPORTER AUXIN EFFLUX CARRIER EC FAMILY"/>
    <property type="match status" value="1"/>
</dbReference>
<dbReference type="Proteomes" id="UP000000445">
    <property type="component" value="Chromosome"/>
</dbReference>
<dbReference type="InterPro" id="IPR038770">
    <property type="entry name" value="Na+/solute_symporter_sf"/>
</dbReference>
<feature type="transmembrane region" description="Helical" evidence="8">
    <location>
        <begin position="41"/>
        <end position="63"/>
    </location>
</feature>
<evidence type="ECO:0000313" key="10">
    <source>
        <dbReference type="Proteomes" id="UP000000445"/>
    </source>
</evidence>
<keyword evidence="5 8" id="KW-0812">Transmembrane</keyword>
<evidence type="ECO:0000256" key="5">
    <source>
        <dbReference type="ARBA" id="ARBA00022692"/>
    </source>
</evidence>
<dbReference type="EMBL" id="CP000916">
    <property type="protein sequence ID" value="ACM22422.1"/>
    <property type="molecule type" value="Genomic_DNA"/>
</dbReference>
<proteinExistence type="inferred from homology"/>
<evidence type="ECO:0000256" key="8">
    <source>
        <dbReference type="SAM" id="Phobius"/>
    </source>
</evidence>
<evidence type="ECO:0000256" key="2">
    <source>
        <dbReference type="ARBA" id="ARBA00010145"/>
    </source>
</evidence>
<gene>
    <name evidence="9" type="ordered locus">CTN_0246</name>
</gene>
<evidence type="ECO:0000256" key="4">
    <source>
        <dbReference type="ARBA" id="ARBA00022475"/>
    </source>
</evidence>
<evidence type="ECO:0000313" key="9">
    <source>
        <dbReference type="EMBL" id="ACM22422.1"/>
    </source>
</evidence>
<dbReference type="Pfam" id="PF03547">
    <property type="entry name" value="Mem_trans"/>
    <property type="match status" value="1"/>
</dbReference>
<evidence type="ECO:0000256" key="3">
    <source>
        <dbReference type="ARBA" id="ARBA00022448"/>
    </source>
</evidence>
<feature type="transmembrane region" description="Helical" evidence="8">
    <location>
        <begin position="75"/>
        <end position="92"/>
    </location>
</feature>
<feature type="transmembrane region" description="Helical" evidence="8">
    <location>
        <begin position="279"/>
        <end position="300"/>
    </location>
</feature>
<name>B9KBM6_THENN</name>
<dbReference type="PANTHER" id="PTHR36838">
    <property type="entry name" value="AUXIN EFFLUX CARRIER FAMILY PROTEIN"/>
    <property type="match status" value="1"/>
</dbReference>
<protein>
    <submittedName>
        <fullName evidence="9">Auxin Efflux Carrier</fullName>
    </submittedName>
</protein>
<keyword evidence="7 8" id="KW-0472">Membrane</keyword>
<sequence>MERKAEKGGEKMPYTSFSSIIPSFLIILIGYAVGKVFSDEVVGLASKVAIWVMVPTVTFTFINKYTPGFSELRDFGLGIIVIFLFFYLYSSFFKHRRGVVLVTAVTSNAGYLGYPILMSLWGEQALALGVVYALLIVLMYTILPAFLGERFNLKNLFKLPYIYALPAGFITGKLGLHYEDLPSYLLSAINMLKQAAIPYLLLYVGLSVSRVKMDKRVTGLGGLIIFNKLFLSPLIALLFVMIYKLDGLSGKVFILETAMPTAINSVVIVSALGGDSKTVGLGVTLTTFFAIFTLPIWAVLLEKIFG</sequence>
<dbReference type="AlphaFoldDB" id="B9KBM6"/>
<organism evidence="9 10">
    <name type="scientific">Thermotoga neapolitana (strain ATCC 49049 / DSM 4359 / NBRC 107923 / NS-E)</name>
    <dbReference type="NCBI Taxonomy" id="309803"/>
    <lineage>
        <taxon>Bacteria</taxon>
        <taxon>Thermotogati</taxon>
        <taxon>Thermotogota</taxon>
        <taxon>Thermotogae</taxon>
        <taxon>Thermotogales</taxon>
        <taxon>Thermotogaceae</taxon>
        <taxon>Thermotoga</taxon>
    </lineage>
</organism>
<dbReference type="KEGG" id="tna:CTN_0246"/>
<reference evidence="9 10" key="1">
    <citation type="journal article" date="2009" name="Biosci. Biotechnol. Biochem.">
        <title>WeGAS: a web-based microbial genome annotation system.</title>
        <authorList>
            <person name="Lee D."/>
            <person name="Seo H."/>
            <person name="Park C."/>
            <person name="Park K."/>
        </authorList>
    </citation>
    <scope>NUCLEOTIDE SEQUENCE [LARGE SCALE GENOMIC DNA]</scope>
    <source>
        <strain evidence="10">ATCC 49049 / DSM 4359 / NBRC 107923 / NS-E</strain>
    </source>
</reference>
<dbReference type="InterPro" id="IPR004776">
    <property type="entry name" value="Mem_transp_PIN-like"/>
</dbReference>
<feature type="transmembrane region" description="Helical" evidence="8">
    <location>
        <begin position="184"/>
        <end position="205"/>
    </location>
</feature>
<comment type="subcellular location">
    <subcellularLocation>
        <location evidence="1">Cell membrane</location>
        <topology evidence="1">Multi-pass membrane protein</topology>
    </subcellularLocation>
</comment>
<evidence type="ECO:0000256" key="7">
    <source>
        <dbReference type="ARBA" id="ARBA00023136"/>
    </source>
</evidence>
<feature type="transmembrane region" description="Helical" evidence="8">
    <location>
        <begin position="126"/>
        <end position="147"/>
    </location>
</feature>
<evidence type="ECO:0000256" key="1">
    <source>
        <dbReference type="ARBA" id="ARBA00004651"/>
    </source>
</evidence>
<keyword evidence="6 8" id="KW-1133">Transmembrane helix</keyword>
<dbReference type="HOGENOM" id="CLU_056175_4_0_0"/>
<dbReference type="GO" id="GO:0005886">
    <property type="term" value="C:plasma membrane"/>
    <property type="evidence" value="ECO:0007669"/>
    <property type="project" value="UniProtKB-SubCell"/>
</dbReference>
<keyword evidence="4" id="KW-1003">Cell membrane</keyword>
<keyword evidence="10" id="KW-1185">Reference proteome</keyword>
<feature type="transmembrane region" description="Helical" evidence="8">
    <location>
        <begin position="217"/>
        <end position="240"/>
    </location>
</feature>
<keyword evidence="3" id="KW-0813">Transport</keyword>
<evidence type="ECO:0000256" key="6">
    <source>
        <dbReference type="ARBA" id="ARBA00022989"/>
    </source>
</evidence>
<feature type="transmembrane region" description="Helical" evidence="8">
    <location>
        <begin position="99"/>
        <end position="120"/>
    </location>
</feature>